<feature type="binding site" evidence="9">
    <location>
        <position position="288"/>
    </location>
    <ligand>
        <name>Zn(2+)</name>
        <dbReference type="ChEBI" id="CHEBI:29105"/>
        <label>1</label>
    </ligand>
</feature>
<dbReference type="SUPFAM" id="SSF109604">
    <property type="entry name" value="HD-domain/PDEase-like"/>
    <property type="match status" value="1"/>
</dbReference>
<evidence type="ECO:0000256" key="3">
    <source>
        <dbReference type="ARBA" id="ARBA00022723"/>
    </source>
</evidence>
<evidence type="ECO:0000256" key="6">
    <source>
        <dbReference type="ARBA" id="ARBA00061167"/>
    </source>
</evidence>
<comment type="pathway">
    <text evidence="5">Purine metabolism; 3',5'-cyclic GMP degradation; GMP from 3',5'-cyclic GMP: step 1/1.</text>
</comment>
<dbReference type="PRINTS" id="PR00387">
    <property type="entry name" value="PDIESTERASE1"/>
</dbReference>
<feature type="binding site" evidence="9">
    <location>
        <position position="325"/>
    </location>
    <ligand>
        <name>Zn(2+)</name>
        <dbReference type="ChEBI" id="CHEBI:29105"/>
        <label>2</label>
    </ligand>
</feature>
<evidence type="ECO:0000256" key="9">
    <source>
        <dbReference type="PIRSR" id="PIRSR623088-3"/>
    </source>
</evidence>
<dbReference type="Gene3D" id="1.10.1300.10">
    <property type="entry name" value="3'5'-cyclic nucleotide phosphodiesterase, catalytic domain"/>
    <property type="match status" value="1"/>
</dbReference>
<comment type="caution">
    <text evidence="13">The sequence shown here is derived from an EMBL/GenBank/DDBJ whole genome shotgun (WGS) entry which is preliminary data.</text>
</comment>
<evidence type="ECO:0000256" key="4">
    <source>
        <dbReference type="ARBA" id="ARBA00022801"/>
    </source>
</evidence>
<feature type="region of interest" description="Disordered" evidence="11">
    <location>
        <begin position="642"/>
        <end position="662"/>
    </location>
</feature>
<feature type="binding site" evidence="8">
    <location>
        <position position="434"/>
    </location>
    <ligand>
        <name>AMP</name>
        <dbReference type="ChEBI" id="CHEBI:456215"/>
    </ligand>
</feature>
<dbReference type="Pfam" id="PF00233">
    <property type="entry name" value="PDEase_I"/>
    <property type="match status" value="1"/>
</dbReference>
<evidence type="ECO:0000313" key="13">
    <source>
        <dbReference type="EMBL" id="KAH0810804.1"/>
    </source>
</evidence>
<feature type="binding site" evidence="9">
    <location>
        <position position="434"/>
    </location>
    <ligand>
        <name>Zn(2+)</name>
        <dbReference type="ChEBI" id="CHEBI:29105"/>
        <label>1</label>
    </ligand>
</feature>
<feature type="compositionally biased region" description="Acidic residues" evidence="11">
    <location>
        <begin position="605"/>
        <end position="623"/>
    </location>
</feature>
<feature type="active site" description="Proton donor" evidence="7">
    <location>
        <position position="284"/>
    </location>
</feature>
<feature type="region of interest" description="Disordered" evidence="11">
    <location>
        <begin position="1"/>
        <end position="25"/>
    </location>
</feature>
<dbReference type="FunFam" id="1.10.1300.10:FF:000006">
    <property type="entry name" value="Phosphodiesterase 9A"/>
    <property type="match status" value="1"/>
</dbReference>
<feature type="region of interest" description="Disordered" evidence="11">
    <location>
        <begin position="542"/>
        <end position="561"/>
    </location>
</feature>
<protein>
    <recommendedName>
        <fullName evidence="10">Phosphodiesterase</fullName>
        <ecNumber evidence="10">3.1.4.-</ecNumber>
    </recommendedName>
</protein>
<dbReference type="InterPro" id="IPR003607">
    <property type="entry name" value="HD/PDEase_dom"/>
</dbReference>
<keyword evidence="4 10" id="KW-0378">Hydrolase</keyword>
<evidence type="ECO:0000256" key="11">
    <source>
        <dbReference type="SAM" id="MobiDB-lite"/>
    </source>
</evidence>
<evidence type="ECO:0000259" key="12">
    <source>
        <dbReference type="PROSITE" id="PS51845"/>
    </source>
</evidence>
<comment type="cofactor">
    <cofactor evidence="10">
        <name>a divalent metal cation</name>
        <dbReference type="ChEBI" id="CHEBI:60240"/>
    </cofactor>
    <text evidence="10">Binds 2 divalent metal cations per subunit. Site 1 may preferentially bind zinc ions, while site 2 has a preference for magnesium and/or manganese ions.</text>
</comment>
<dbReference type="SMART" id="SM00471">
    <property type="entry name" value="HDc"/>
    <property type="match status" value="1"/>
</dbReference>
<feature type="region of interest" description="Disordered" evidence="11">
    <location>
        <begin position="572"/>
        <end position="626"/>
    </location>
</feature>
<evidence type="ECO:0000256" key="1">
    <source>
        <dbReference type="ARBA" id="ARBA00000583"/>
    </source>
</evidence>
<feature type="binding site" evidence="9">
    <location>
        <position position="325"/>
    </location>
    <ligand>
        <name>Zn(2+)</name>
        <dbReference type="ChEBI" id="CHEBI:29105"/>
        <label>1</label>
    </ligand>
</feature>
<dbReference type="EC" id="3.1.4.-" evidence="10"/>
<evidence type="ECO:0000313" key="14">
    <source>
        <dbReference type="Proteomes" id="UP000719412"/>
    </source>
</evidence>
<feature type="binding site" evidence="8">
    <location>
        <begin position="284"/>
        <end position="288"/>
    </location>
    <ligand>
        <name>AMP</name>
        <dbReference type="ChEBI" id="CHEBI:456215"/>
    </ligand>
</feature>
<proteinExistence type="inferred from homology"/>
<comment type="similarity">
    <text evidence="6">Belongs to the cyclic nucleotide phosphodiesterase family. PDE9 subfamily.</text>
</comment>
<evidence type="ECO:0000256" key="8">
    <source>
        <dbReference type="PIRSR" id="PIRSR623088-2"/>
    </source>
</evidence>
<dbReference type="GO" id="GO:0007165">
    <property type="term" value="P:signal transduction"/>
    <property type="evidence" value="ECO:0007669"/>
    <property type="project" value="InterPro"/>
</dbReference>
<dbReference type="InterPro" id="IPR002073">
    <property type="entry name" value="PDEase_catalytic_dom"/>
</dbReference>
<sequence length="1015" mass="115380">MEFLSTDHQDSTYLQDAGAGGERRRCRLSDEPVAESLMDLPTTVQVYFSVGQRHEAALFRSDSPAEQIKDLFRSASEAGPRDILKLYNTAGQLLNISGDLPSNTPDSRYSLQVVAANGFAMLQESTGNSLKALEARVSAIERQLRSELPLPPAVEELQRQVEEFREKLETTESLSWLGFYKQLPEPISSEECRRLQYRRKSDSVKKRVKENFWKICDGQVIESVRRDLRTPIFDARSWDDEELLLLLQQMYLDYDLCSKFAIDINTLRNFLYEVYKNYNEVPFHNFRHCFCVAQMMYAISWSVDLQSKIGDLEILILLTSCICHDLDHPGYNNIYQINAKTELAIRYNDISPLENHHCSIAFRILENEDCNIFKSFKSEDYKTVREGIIRSILATDMARHNEILTNFREITPNFDYNDKAHVNLLCMVLIKVSDISNEARPMDVAEPWLDKLLQEFFKQSDAEKLEGLPVTPFMDREKITKPSSQCSFIGFVLLPLFEALGELLTELQDLIVQPVREALEYYRRLNEATREERLHRKSIVSELTEQHTPSTQSPDSTATVPKSLSNASVKLKKSLSFQQNRSRSRSTDEDTEQSFGSGNIIGEEQSLEDVVEDPESGDSETATEVEVSEKALKFKISTESTVGTGRKSYPGSRKGSRERVQHFNSSDLAKMIQKGKLRSAGFSFDQHCMVGNKKLSFDTPEFLDEYALTMKRRFTEGFGDQSDGEEEKMSKEGECVISKETLNLNKRNSEHLVKIPSNLEEKKSILKCSDNKPFTNAEKLKMNNVKSSTQDDDSGEKMITVNNRKNSIQNMSRVNNTSDNINSIALEKDEIKKVQASESPSCETKNSRSIFSRFRQFTDRFGLSVDKDSKVKHSKNNNSTRNPFPHKSKSNKKLESPCCRSLEEVGERKASTLPKTKNKKAWKFLVLGKDKDKLEGWASDAAVDKLAAATSDTDNQSLPSTSQLQSNCASPKTTFEKLEIVSMKEFKVEVPASGLGEAKREEKLLVEKGRESSLI</sequence>
<accession>A0A8J6L427</accession>
<name>A0A8J6L427_TENMO</name>
<dbReference type="InterPro" id="IPR023088">
    <property type="entry name" value="PDEase"/>
</dbReference>
<feature type="binding site" evidence="8">
    <location>
        <position position="325"/>
    </location>
    <ligand>
        <name>AMP</name>
        <dbReference type="ChEBI" id="CHEBI:456215"/>
    </ligand>
</feature>
<dbReference type="Proteomes" id="UP000719412">
    <property type="component" value="Unassembled WGS sequence"/>
</dbReference>
<reference evidence="13" key="1">
    <citation type="journal article" date="2020" name="J Insects Food Feed">
        <title>The yellow mealworm (Tenebrio molitor) genome: a resource for the emerging insects as food and feed industry.</title>
        <authorList>
            <person name="Eriksson T."/>
            <person name="Andere A."/>
            <person name="Kelstrup H."/>
            <person name="Emery V."/>
            <person name="Picard C."/>
        </authorList>
    </citation>
    <scope>NUCLEOTIDE SEQUENCE</scope>
    <source>
        <strain evidence="13">Stoneville</strain>
        <tissue evidence="13">Whole head</tissue>
    </source>
</reference>
<evidence type="ECO:0000256" key="10">
    <source>
        <dbReference type="RuleBase" id="RU363067"/>
    </source>
</evidence>
<keyword evidence="2" id="KW-0140">cGMP</keyword>
<dbReference type="GO" id="GO:0047555">
    <property type="term" value="F:3',5'-cyclic-GMP phosphodiesterase activity"/>
    <property type="evidence" value="ECO:0007669"/>
    <property type="project" value="UniProtKB-EC"/>
</dbReference>
<dbReference type="AlphaFoldDB" id="A0A8J6L427"/>
<feature type="binding site" evidence="8">
    <location>
        <position position="485"/>
    </location>
    <ligand>
        <name>AMP</name>
        <dbReference type="ChEBI" id="CHEBI:456215"/>
    </ligand>
</feature>
<dbReference type="EMBL" id="JABDTM020027253">
    <property type="protein sequence ID" value="KAH0810804.1"/>
    <property type="molecule type" value="Genomic_DNA"/>
</dbReference>
<feature type="domain" description="PDEase" evidence="12">
    <location>
        <begin position="200"/>
        <end position="529"/>
    </location>
</feature>
<dbReference type="InterPro" id="IPR023174">
    <property type="entry name" value="PDEase_CS"/>
</dbReference>
<feature type="region of interest" description="Disordered" evidence="11">
    <location>
        <begin position="868"/>
        <end position="897"/>
    </location>
</feature>
<dbReference type="GO" id="GO:0046872">
    <property type="term" value="F:metal ion binding"/>
    <property type="evidence" value="ECO:0007669"/>
    <property type="project" value="UniProtKB-KW"/>
</dbReference>
<evidence type="ECO:0000256" key="5">
    <source>
        <dbReference type="ARBA" id="ARBA00037913"/>
    </source>
</evidence>
<dbReference type="PROSITE" id="PS51845">
    <property type="entry name" value="PDEASE_I_2"/>
    <property type="match status" value="1"/>
</dbReference>
<comment type="catalytic activity">
    <reaction evidence="1">
        <text>3',5'-cyclic GMP + H2O = GMP + H(+)</text>
        <dbReference type="Rhea" id="RHEA:16957"/>
        <dbReference type="ChEBI" id="CHEBI:15377"/>
        <dbReference type="ChEBI" id="CHEBI:15378"/>
        <dbReference type="ChEBI" id="CHEBI:57746"/>
        <dbReference type="ChEBI" id="CHEBI:58115"/>
        <dbReference type="EC" id="3.1.4.35"/>
    </reaction>
</comment>
<keyword evidence="3 9" id="KW-0479">Metal-binding</keyword>
<reference evidence="13" key="2">
    <citation type="submission" date="2021-08" db="EMBL/GenBank/DDBJ databases">
        <authorList>
            <person name="Eriksson T."/>
        </authorList>
    </citation>
    <scope>NUCLEOTIDE SEQUENCE</scope>
    <source>
        <strain evidence="13">Stoneville</strain>
        <tissue evidence="13">Whole head</tissue>
    </source>
</reference>
<dbReference type="PROSITE" id="PS00126">
    <property type="entry name" value="PDEASE_I_1"/>
    <property type="match status" value="1"/>
</dbReference>
<evidence type="ECO:0000256" key="7">
    <source>
        <dbReference type="PIRSR" id="PIRSR623088-1"/>
    </source>
</evidence>
<dbReference type="InterPro" id="IPR036971">
    <property type="entry name" value="PDEase_catalytic_dom_sf"/>
</dbReference>
<dbReference type="CDD" id="cd00077">
    <property type="entry name" value="HDc"/>
    <property type="match status" value="1"/>
</dbReference>
<gene>
    <name evidence="13" type="ORF">GEV33_011987</name>
</gene>
<feature type="binding site" evidence="9">
    <location>
        <position position="324"/>
    </location>
    <ligand>
        <name>Zn(2+)</name>
        <dbReference type="ChEBI" id="CHEBI:29105"/>
        <label>1</label>
    </ligand>
</feature>
<keyword evidence="14" id="KW-1185">Reference proteome</keyword>
<evidence type="ECO:0000256" key="2">
    <source>
        <dbReference type="ARBA" id="ARBA00022535"/>
    </source>
</evidence>
<organism evidence="13 14">
    <name type="scientific">Tenebrio molitor</name>
    <name type="common">Yellow mealworm beetle</name>
    <dbReference type="NCBI Taxonomy" id="7067"/>
    <lineage>
        <taxon>Eukaryota</taxon>
        <taxon>Metazoa</taxon>
        <taxon>Ecdysozoa</taxon>
        <taxon>Arthropoda</taxon>
        <taxon>Hexapoda</taxon>
        <taxon>Insecta</taxon>
        <taxon>Pterygota</taxon>
        <taxon>Neoptera</taxon>
        <taxon>Endopterygota</taxon>
        <taxon>Coleoptera</taxon>
        <taxon>Polyphaga</taxon>
        <taxon>Cucujiformia</taxon>
        <taxon>Tenebrionidae</taxon>
        <taxon>Tenebrio</taxon>
    </lineage>
</organism>
<feature type="compositionally biased region" description="Basic and acidic residues" evidence="11">
    <location>
        <begin position="1"/>
        <end position="10"/>
    </location>
</feature>
<dbReference type="PANTHER" id="PTHR11347">
    <property type="entry name" value="CYCLIC NUCLEOTIDE PHOSPHODIESTERASE"/>
    <property type="match status" value="1"/>
</dbReference>